<evidence type="ECO:0000313" key="3">
    <source>
        <dbReference type="Proteomes" id="UP001174909"/>
    </source>
</evidence>
<feature type="compositionally biased region" description="Low complexity" evidence="1">
    <location>
        <begin position="351"/>
        <end position="378"/>
    </location>
</feature>
<feature type="compositionally biased region" description="Polar residues" evidence="1">
    <location>
        <begin position="187"/>
        <end position="197"/>
    </location>
</feature>
<feature type="compositionally biased region" description="Basic and acidic residues" evidence="1">
    <location>
        <begin position="209"/>
        <end position="219"/>
    </location>
</feature>
<gene>
    <name evidence="2" type="ORF">GBAR_LOCUS12153</name>
</gene>
<reference evidence="2" key="1">
    <citation type="submission" date="2023-03" db="EMBL/GenBank/DDBJ databases">
        <authorList>
            <person name="Steffen K."/>
            <person name="Cardenas P."/>
        </authorList>
    </citation>
    <scope>NUCLEOTIDE SEQUENCE</scope>
</reference>
<feature type="compositionally biased region" description="Polar residues" evidence="1">
    <location>
        <begin position="317"/>
        <end position="335"/>
    </location>
</feature>
<feature type="compositionally biased region" description="Polar residues" evidence="1">
    <location>
        <begin position="298"/>
        <end position="307"/>
    </location>
</feature>
<protein>
    <submittedName>
        <fullName evidence="2">Uncharacterized protein</fullName>
    </submittedName>
</protein>
<dbReference type="EMBL" id="CASHTH010001818">
    <property type="protein sequence ID" value="CAI8020317.1"/>
    <property type="molecule type" value="Genomic_DNA"/>
</dbReference>
<name>A0AA35S088_GEOBA</name>
<sequence length="414" mass="43342">MSPTGGVSLSLGSLDIDFDFPSSFGLGTISEGRSLMNIPTTISDTSRYEDSSSTATSSGQTSSQKAGTGGLQRSVSQQPLQAPSVSDKGRNNTYQPQKKPAPQTAPKPRRGASVNQGPPPTIFSSLQRNGQLPPLSRPMAQPAISKIGRQSSESSSERISPQQARKEMMKSTPALFPSPPRSRRNTDSLPRPSNSRVMTPLLPFQAQQELREAALRAKQESSLGKKSSNGGVIPHMTPGSPILIRKGGSSKQSSPPLSAYRSTTGGGNNKHSPIHGQRNSPTSSRLYPAHLSPGGMKGSSSMTRLAPSSSYSSSTSRGTQEETTSTMSRNSSMDSGIQYISEGETGGGATTGERASNTSTTTTDSIATTTSLTSAGSGVKEPVGRNEDTATTKKKVETGGLGDFSDVLSVLSNW</sequence>
<dbReference type="Proteomes" id="UP001174909">
    <property type="component" value="Unassembled WGS sequence"/>
</dbReference>
<comment type="caution">
    <text evidence="2">The sequence shown here is derived from an EMBL/GenBank/DDBJ whole genome shotgun (WGS) entry which is preliminary data.</text>
</comment>
<dbReference type="AlphaFoldDB" id="A0AA35S088"/>
<feature type="compositionally biased region" description="Polar residues" evidence="1">
    <location>
        <begin position="220"/>
        <end position="230"/>
    </location>
</feature>
<organism evidence="2 3">
    <name type="scientific">Geodia barretti</name>
    <name type="common">Barrett's horny sponge</name>
    <dbReference type="NCBI Taxonomy" id="519541"/>
    <lineage>
        <taxon>Eukaryota</taxon>
        <taxon>Metazoa</taxon>
        <taxon>Porifera</taxon>
        <taxon>Demospongiae</taxon>
        <taxon>Heteroscleromorpha</taxon>
        <taxon>Tetractinellida</taxon>
        <taxon>Astrophorina</taxon>
        <taxon>Geodiidae</taxon>
        <taxon>Geodia</taxon>
    </lineage>
</organism>
<evidence type="ECO:0000313" key="2">
    <source>
        <dbReference type="EMBL" id="CAI8020317.1"/>
    </source>
</evidence>
<evidence type="ECO:0000256" key="1">
    <source>
        <dbReference type="SAM" id="MobiDB-lite"/>
    </source>
</evidence>
<feature type="compositionally biased region" description="Low complexity" evidence="1">
    <location>
        <begin position="95"/>
        <end position="106"/>
    </location>
</feature>
<feature type="compositionally biased region" description="Basic and acidic residues" evidence="1">
    <location>
        <begin position="382"/>
        <end position="397"/>
    </location>
</feature>
<accession>A0AA35S088</accession>
<feature type="compositionally biased region" description="Low complexity" evidence="1">
    <location>
        <begin position="51"/>
        <end position="66"/>
    </location>
</feature>
<proteinExistence type="predicted"/>
<keyword evidence="3" id="KW-1185">Reference proteome</keyword>
<feature type="region of interest" description="Disordered" evidence="1">
    <location>
        <begin position="25"/>
        <end position="402"/>
    </location>
</feature>
<feature type="compositionally biased region" description="Polar residues" evidence="1">
    <location>
        <begin position="71"/>
        <end position="84"/>
    </location>
</feature>
<feature type="compositionally biased region" description="Polar residues" evidence="1">
    <location>
        <begin position="249"/>
        <end position="263"/>
    </location>
</feature>